<evidence type="ECO:0000313" key="2">
    <source>
        <dbReference type="EMBL" id="CAG6670328.1"/>
    </source>
</evidence>
<dbReference type="EMBL" id="HBUF01223126">
    <property type="protein sequence ID" value="CAG6670329.1"/>
    <property type="molecule type" value="Transcribed_RNA"/>
</dbReference>
<organism evidence="2">
    <name type="scientific">Cacopsylla melanoneura</name>
    <dbReference type="NCBI Taxonomy" id="428564"/>
    <lineage>
        <taxon>Eukaryota</taxon>
        <taxon>Metazoa</taxon>
        <taxon>Ecdysozoa</taxon>
        <taxon>Arthropoda</taxon>
        <taxon>Hexapoda</taxon>
        <taxon>Insecta</taxon>
        <taxon>Pterygota</taxon>
        <taxon>Neoptera</taxon>
        <taxon>Paraneoptera</taxon>
        <taxon>Hemiptera</taxon>
        <taxon>Sternorrhyncha</taxon>
        <taxon>Psylloidea</taxon>
        <taxon>Psyllidae</taxon>
        <taxon>Psyllinae</taxon>
        <taxon>Cacopsylla</taxon>
    </lineage>
</organism>
<keyword evidence="1" id="KW-1133">Transmembrane helix</keyword>
<dbReference type="EMBL" id="HBUF01223125">
    <property type="protein sequence ID" value="CAG6670328.1"/>
    <property type="molecule type" value="Transcribed_RNA"/>
</dbReference>
<protein>
    <submittedName>
        <fullName evidence="2">Uncharacterized protein</fullName>
    </submittedName>
</protein>
<feature type="transmembrane region" description="Helical" evidence="1">
    <location>
        <begin position="33"/>
        <end position="55"/>
    </location>
</feature>
<accession>A0A8D8SIH1</accession>
<sequence>MNCISYIILSICFIVFASKCIRFDFIFDIDVFFTMFNIISILIKFTVFLLVTFFIPRVIRISFLFYFSHLICHSISPIFTHSHSISQIRIRIFRIRISVDHNNTLIVHFQLIVRR</sequence>
<keyword evidence="1" id="KW-0472">Membrane</keyword>
<proteinExistence type="predicted"/>
<reference evidence="2" key="1">
    <citation type="submission" date="2021-05" db="EMBL/GenBank/DDBJ databases">
        <authorList>
            <person name="Alioto T."/>
            <person name="Alioto T."/>
            <person name="Gomez Garrido J."/>
        </authorList>
    </citation>
    <scope>NUCLEOTIDE SEQUENCE</scope>
</reference>
<evidence type="ECO:0000256" key="1">
    <source>
        <dbReference type="SAM" id="Phobius"/>
    </source>
</evidence>
<name>A0A8D8SIH1_9HEMI</name>
<keyword evidence="1" id="KW-0812">Transmembrane</keyword>
<dbReference type="AlphaFoldDB" id="A0A8D8SIH1"/>